<accession>E5AM25</accession>
<evidence type="ECO:0000313" key="1">
    <source>
        <dbReference type="EMBL" id="CBW73902.1"/>
    </source>
</evidence>
<evidence type="ECO:0000313" key="2">
    <source>
        <dbReference type="Proteomes" id="UP000007437"/>
    </source>
</evidence>
<sequence length="35" mass="3752">MSRAEAGNGSATVAWRVLYEAHASKPDAQKSVPHE</sequence>
<dbReference type="STRING" id="882378.RBRH_03193"/>
<name>E5AM25_MYCRK</name>
<protein>
    <submittedName>
        <fullName evidence="1">Uncharacterized protein</fullName>
    </submittedName>
</protein>
<gene>
    <name evidence="1" type="ordered locus">RBRH_03193</name>
</gene>
<dbReference type="Proteomes" id="UP000007437">
    <property type="component" value="Chromosome"/>
</dbReference>
<dbReference type="HOGENOM" id="CLU_3363858_0_0_4"/>
<dbReference type="AlphaFoldDB" id="E5AM25"/>
<dbReference type="KEGG" id="brh:RBRH_03193"/>
<organism evidence="1 2">
    <name type="scientific">Mycetohabitans rhizoxinica (strain DSM 19002 / CIP 109453 / HKI 454)</name>
    <name type="common">Paraburkholderia rhizoxinica</name>
    <dbReference type="NCBI Taxonomy" id="882378"/>
    <lineage>
        <taxon>Bacteria</taxon>
        <taxon>Pseudomonadati</taxon>
        <taxon>Pseudomonadota</taxon>
        <taxon>Betaproteobacteria</taxon>
        <taxon>Burkholderiales</taxon>
        <taxon>Burkholderiaceae</taxon>
        <taxon>Mycetohabitans</taxon>
    </lineage>
</organism>
<proteinExistence type="predicted"/>
<dbReference type="EMBL" id="FR687359">
    <property type="protein sequence ID" value="CBW73902.1"/>
    <property type="molecule type" value="Genomic_DNA"/>
</dbReference>
<reference evidence="1 2" key="1">
    <citation type="journal article" date="2011" name="J. Bacteriol.">
        <title>Complete genome sequence of Burkholderia rhizoxinica, an endosymbiont of Rhizopus microsporus.</title>
        <authorList>
            <person name="Lackner G."/>
            <person name="Moebius N."/>
            <person name="Partida-Martinez L."/>
            <person name="Hertweck C."/>
        </authorList>
    </citation>
    <scope>NUCLEOTIDE SEQUENCE [LARGE SCALE GENOMIC DNA]</scope>
    <source>
        <strain evidence="2">DSM 19002 / CIP 109453 / HKI 454</strain>
    </source>
</reference>